<protein>
    <submittedName>
        <fullName evidence="1">GPO family capsid scaffolding protein</fullName>
    </submittedName>
</protein>
<reference evidence="3" key="2">
    <citation type="submission" date="2023-04" db="EMBL/GenBank/DDBJ databases">
        <authorList>
            <person name="Li W."/>
        </authorList>
    </citation>
    <scope>NUCLEOTIDE SEQUENCE</scope>
    <source>
        <strain evidence="3">QITACRE101</strain>
    </source>
</reference>
<dbReference type="EMBL" id="JAHWLI010000010">
    <property type="protein sequence ID" value="MBW3115779.1"/>
    <property type="molecule type" value="Genomic_DNA"/>
</dbReference>
<sequence>MSERIEPQLTTVWICVATSGQTLDGRHIEPKWLLDIADSYDPAYYTALIWEEHNRKLDNLGEVLAVKAEESNGETKLYARLRPNLKLVEYNKQGQKLFCSIEVEEDFRGQKGVFYLGGLAVTDSPSSVGTNRLEFSINRSHFSRKKSRVSLSSPTAFNLSDGLKGTKNRWFSAISAG</sequence>
<dbReference type="RefSeq" id="WP_164528650.1">
    <property type="nucleotide sequence ID" value="NZ_ABFCQP020000004.1"/>
</dbReference>
<organism evidence="1 4">
    <name type="scientific">Providencia rettgeri</name>
    <dbReference type="NCBI Taxonomy" id="587"/>
    <lineage>
        <taxon>Bacteria</taxon>
        <taxon>Pseudomonadati</taxon>
        <taxon>Pseudomonadota</taxon>
        <taxon>Gammaproteobacteria</taxon>
        <taxon>Enterobacterales</taxon>
        <taxon>Morganellaceae</taxon>
        <taxon>Providencia</taxon>
    </lineage>
</organism>
<proteinExistence type="predicted"/>
<dbReference type="EMBL" id="JARVQW010000006">
    <property type="protein sequence ID" value="MDH2306312.1"/>
    <property type="molecule type" value="Genomic_DNA"/>
</dbReference>
<evidence type="ECO:0000313" key="4">
    <source>
        <dbReference type="Proteomes" id="UP001155882"/>
    </source>
</evidence>
<name>A0AAE2ZCB5_PRORE</name>
<reference evidence="3" key="3">
    <citation type="submission" date="2023-10" db="EMBL/GenBank/DDBJ databases">
        <title>Analysis of Resistance Genes of Carbapenem-resistant Providencia rettgeri.</title>
        <authorList>
            <person name="Liu M."/>
        </authorList>
    </citation>
    <scope>NUCLEOTIDE SEQUENCE</scope>
    <source>
        <strain evidence="3">QITACRE101</strain>
    </source>
</reference>
<evidence type="ECO:0000313" key="3">
    <source>
        <dbReference type="EMBL" id="MDH2306312.1"/>
    </source>
</evidence>
<accession>A0AAE2ZCB5</accession>
<dbReference type="InterPro" id="IPR009228">
    <property type="entry name" value="Capsid_scaffold_GpO"/>
</dbReference>
<dbReference type="Proteomes" id="UP001155882">
    <property type="component" value="Unassembled WGS sequence"/>
</dbReference>
<dbReference type="EMBL" id="JAHWLI010000056">
    <property type="protein sequence ID" value="MBW3117887.1"/>
    <property type="molecule type" value="Genomic_DNA"/>
</dbReference>
<dbReference type="Pfam" id="PF05929">
    <property type="entry name" value="Phage_GPO"/>
    <property type="match status" value="1"/>
</dbReference>
<dbReference type="AlphaFoldDB" id="A0AAE2ZCB5"/>
<comment type="caution">
    <text evidence="1">The sequence shown here is derived from an EMBL/GenBank/DDBJ whole genome shotgun (WGS) entry which is preliminary data.</text>
</comment>
<dbReference type="Proteomes" id="UP001162044">
    <property type="component" value="Unassembled WGS sequence"/>
</dbReference>
<evidence type="ECO:0000313" key="2">
    <source>
        <dbReference type="EMBL" id="MBW3117887.1"/>
    </source>
</evidence>
<reference evidence="1" key="1">
    <citation type="submission" date="2021-07" db="EMBL/GenBank/DDBJ databases">
        <authorList>
            <person name="Stanton E."/>
        </authorList>
    </citation>
    <scope>NUCLEOTIDE SEQUENCE</scope>
    <source>
        <strain evidence="1">2021EL-01139</strain>
    </source>
</reference>
<gene>
    <name evidence="1" type="ORF">KYI77_04820</name>
    <name evidence="2" type="ORF">KYI77_15665</name>
    <name evidence="3" type="ORF">QDQ51_12905</name>
</gene>
<evidence type="ECO:0000313" key="1">
    <source>
        <dbReference type="EMBL" id="MBW3115779.1"/>
    </source>
</evidence>